<dbReference type="GO" id="GO:0005737">
    <property type="term" value="C:cytoplasm"/>
    <property type="evidence" value="ECO:0007669"/>
    <property type="project" value="TreeGrafter"/>
</dbReference>
<proteinExistence type="predicted"/>
<feature type="region of interest" description="Disordered" evidence="1">
    <location>
        <begin position="512"/>
        <end position="540"/>
    </location>
</feature>
<organism evidence="4 5">
    <name type="scientific">Trypanosoma cruzi</name>
    <dbReference type="NCBI Taxonomy" id="5693"/>
    <lineage>
        <taxon>Eukaryota</taxon>
        <taxon>Discoba</taxon>
        <taxon>Euglenozoa</taxon>
        <taxon>Kinetoplastea</taxon>
        <taxon>Metakinetoplastina</taxon>
        <taxon>Trypanosomatida</taxon>
        <taxon>Trypanosomatidae</taxon>
        <taxon>Trypanosoma</taxon>
        <taxon>Schizotrypanum</taxon>
    </lineage>
</organism>
<name>A0A7J6YAB6_TRYCR</name>
<keyword evidence="2" id="KW-1133">Transmembrane helix</keyword>
<accession>A0A7J6YAB6</accession>
<sequence length="911" mass="101228">MVRGVVRDNTCMCLCVCVCIFFLALFLLFGFILFFLAILNSPATLLFCFCLLHSVALMLAVRCLVRLYEMPPEYGQISAFDTHGSTIFVGTDHGVLLKLAVEGASLSDTAQQTTQNITSSKAGPDSNGRAHNLATHDATYMPMFASSEASEKIHTTLVRFTLLSSMKKKIGRLQHSRTHTLLFVLYEHRLVVLNSVSFSHLQTIAEHVGTFFVSDSQSNSPQRAGLHVVCASELNGKGLSVFEFDASRGESARAILAQELVLPEPVQTLVTYGSIACVGMRREYSLLSLSDGSSCGVLPLGGEKQPLLAAGDGEVFMRHNHSIFSVSMRSMPSGRVMGRTIRLKDEALSFVVRHPFLFVFTEHYCDVFSLYDDDMSGRLMLPGCLFSSQLGRGDFLYAASKKKIWMASLHSLRHQLANLVEYFKVEEAFHLLGSQRAIGTLDLQGIELELHIMAGFAYLHHCRPKEAVLHFNDHIDPRDLLLSLLECIPPGPEEYSPELRALLARKHVKKDTSATPKAGRSTTLKAEVASTHDESYENSDNDDKNGVYNYWAEWEGRCPYNTYAGELHHAWLETFETFPLVPRNNDNVDESTYRQVTEWGAVTATDFLEHAWELFKDEIVLYFRFRLSQASDVYARAMEYALLVLALEAQDHRAAYRIVAYGSSIRLEDCYDLLSSLREYRLLACLLFRRGYFQEANSVLISRVHVSSILPSLEGNSPDATGVISPAYKILPEVMHVHLDRLLNAPLKSPCMNAMRHSTNEKRVSLNMTPTTTVLPASLTEAMYLVSKLNLSALRELLHESPEVSWTLDEEGCSLLHVLFSLLVLLETSEQDMTPEGKSALLNLVLSCAILLLDYGAPVAILNAQGLSCLDVVALVADDALLDIILTALLADNDLKEIADAVEKGNTMPTS</sequence>
<dbReference type="AlphaFoldDB" id="A0A7J6YAB6"/>
<dbReference type="GO" id="GO:0016020">
    <property type="term" value="C:membrane"/>
    <property type="evidence" value="ECO:0007669"/>
    <property type="project" value="TreeGrafter"/>
</dbReference>
<dbReference type="VEuPathDB" id="TriTrypDB:BCY84_18577"/>
<feature type="domain" description="CNH" evidence="3">
    <location>
        <begin position="74"/>
        <end position="394"/>
    </location>
</feature>
<dbReference type="Proteomes" id="UP000583944">
    <property type="component" value="Unassembled WGS sequence"/>
</dbReference>
<feature type="transmembrane region" description="Helical" evidence="2">
    <location>
        <begin position="12"/>
        <end position="38"/>
    </location>
</feature>
<dbReference type="InterPro" id="IPR001180">
    <property type="entry name" value="CNH_dom"/>
</dbReference>
<dbReference type="EMBL" id="JABDHM010000017">
    <property type="protein sequence ID" value="KAF5223691.1"/>
    <property type="molecule type" value="Genomic_DNA"/>
</dbReference>
<evidence type="ECO:0000313" key="5">
    <source>
        <dbReference type="Proteomes" id="UP000583944"/>
    </source>
</evidence>
<feature type="compositionally biased region" description="Basic and acidic residues" evidence="1">
    <location>
        <begin position="530"/>
        <end position="540"/>
    </location>
</feature>
<dbReference type="GO" id="GO:0006914">
    <property type="term" value="P:autophagy"/>
    <property type="evidence" value="ECO:0007669"/>
    <property type="project" value="TreeGrafter"/>
</dbReference>
<dbReference type="InterPro" id="IPR032914">
    <property type="entry name" value="Vam6/VPS39/TRAP1"/>
</dbReference>
<reference evidence="4 5" key="1">
    <citation type="journal article" date="2019" name="Genome Biol. Evol.">
        <title>Nanopore Sequencing Significantly Improves Genome Assembly of the Protozoan Parasite Trypanosoma cruzi.</title>
        <authorList>
            <person name="Diaz-Viraque F."/>
            <person name="Pita S."/>
            <person name="Greif G."/>
            <person name="de Souza R.C.M."/>
            <person name="Iraola G."/>
            <person name="Robello C."/>
        </authorList>
    </citation>
    <scope>NUCLEOTIDE SEQUENCE [LARGE SCALE GENOMIC DNA]</scope>
    <source>
        <strain evidence="4 5">Berenice</strain>
    </source>
</reference>
<evidence type="ECO:0000256" key="1">
    <source>
        <dbReference type="SAM" id="MobiDB-lite"/>
    </source>
</evidence>
<gene>
    <name evidence="4" type="ORF">ECC02_003145</name>
</gene>
<protein>
    <recommendedName>
        <fullName evidence="3">CNH domain-containing protein</fullName>
    </recommendedName>
</protein>
<dbReference type="PANTHER" id="PTHR12894:SF46">
    <property type="entry name" value="CNH DOMAIN-CONTAINING PROTEIN"/>
    <property type="match status" value="1"/>
</dbReference>
<keyword evidence="2" id="KW-0472">Membrane</keyword>
<evidence type="ECO:0000256" key="2">
    <source>
        <dbReference type="SAM" id="Phobius"/>
    </source>
</evidence>
<keyword evidence="2" id="KW-0812">Transmembrane</keyword>
<comment type="caution">
    <text evidence="4">The sequence shown here is derived from an EMBL/GenBank/DDBJ whole genome shotgun (WGS) entry which is preliminary data.</text>
</comment>
<dbReference type="PROSITE" id="PS50219">
    <property type="entry name" value="CNH"/>
    <property type="match status" value="1"/>
</dbReference>
<evidence type="ECO:0000259" key="3">
    <source>
        <dbReference type="PROSITE" id="PS50219"/>
    </source>
</evidence>
<evidence type="ECO:0000313" key="4">
    <source>
        <dbReference type="EMBL" id="KAF5223691.1"/>
    </source>
</evidence>
<dbReference type="VEuPathDB" id="TriTrypDB:ECC02_003145"/>
<dbReference type="PANTHER" id="PTHR12894">
    <property type="entry name" value="CNH DOMAIN CONTAINING"/>
    <property type="match status" value="1"/>
</dbReference>
<dbReference type="GO" id="GO:0034058">
    <property type="term" value="P:endosomal vesicle fusion"/>
    <property type="evidence" value="ECO:0007669"/>
    <property type="project" value="TreeGrafter"/>
</dbReference>